<dbReference type="EMBL" id="CP069280">
    <property type="protein sequence ID" value="QRI54399.1"/>
    <property type="molecule type" value="Genomic_DNA"/>
</dbReference>
<dbReference type="InterPro" id="IPR008490">
    <property type="entry name" value="Transposase_InsH_N"/>
</dbReference>
<protein>
    <submittedName>
        <fullName evidence="2">Transposase</fullName>
    </submittedName>
</protein>
<feature type="domain" description="Transposase InsH N-terminal" evidence="1">
    <location>
        <begin position="2"/>
        <end position="51"/>
    </location>
</feature>
<evidence type="ECO:0000313" key="2">
    <source>
        <dbReference type="EMBL" id="QRI54399.1"/>
    </source>
</evidence>
<evidence type="ECO:0000313" key="3">
    <source>
        <dbReference type="Proteomes" id="UP000663464"/>
    </source>
</evidence>
<evidence type="ECO:0000259" key="1">
    <source>
        <dbReference type="Pfam" id="PF05598"/>
    </source>
</evidence>
<sequence length="52" mass="6246">MLMKSYSPRGRNLEISPKILFKILVYAYMNNTYSSKKIETACKRDINFIWLR</sequence>
<reference evidence="2 3" key="1">
    <citation type="journal article" date="2014" name="J. Infect. Dis.">
        <title>Molecular characterization of a novel botulinum neurotoxin type H gene.</title>
        <authorList>
            <person name="Dover N."/>
            <person name="Barash J.R."/>
            <person name="Hill K.K."/>
            <person name="Xie G."/>
            <person name="Arnon S.S."/>
        </authorList>
    </citation>
    <scope>NUCLEOTIDE SEQUENCE [LARGE SCALE GENOMIC DNA]</scope>
    <source>
        <strain evidence="2 3">IBCA10-7060</strain>
    </source>
</reference>
<name>A0ABD7CM96_CLOBO</name>
<dbReference type="Pfam" id="PF05598">
    <property type="entry name" value="DUF772"/>
    <property type="match status" value="1"/>
</dbReference>
<dbReference type="Proteomes" id="UP000663464">
    <property type="component" value="Chromosome"/>
</dbReference>
<gene>
    <name evidence="2" type="ORF">JQS73_04620</name>
</gene>
<accession>A0ABD7CM96</accession>
<dbReference type="AlphaFoldDB" id="A0ABD7CM96"/>
<organism evidence="2 3">
    <name type="scientific">Clostridium botulinum</name>
    <dbReference type="NCBI Taxonomy" id="1491"/>
    <lineage>
        <taxon>Bacteria</taxon>
        <taxon>Bacillati</taxon>
        <taxon>Bacillota</taxon>
        <taxon>Clostridia</taxon>
        <taxon>Eubacteriales</taxon>
        <taxon>Clostridiaceae</taxon>
        <taxon>Clostridium</taxon>
    </lineage>
</organism>
<proteinExistence type="predicted"/>